<dbReference type="InterPro" id="IPR010610">
    <property type="entry name" value="EryCIII-like_C"/>
</dbReference>
<dbReference type="GO" id="GO:0016906">
    <property type="term" value="F:sterol 3-beta-glucosyltransferase activity"/>
    <property type="evidence" value="ECO:0007669"/>
    <property type="project" value="UniProtKB-ARBA"/>
</dbReference>
<accession>A0A0N1GXA7</accession>
<dbReference type="GO" id="GO:0005975">
    <property type="term" value="P:carbohydrate metabolic process"/>
    <property type="evidence" value="ECO:0007669"/>
    <property type="project" value="InterPro"/>
</dbReference>
<dbReference type="OrthoDB" id="4119059at2759"/>
<gene>
    <name evidence="5" type="ORF">AB675_25</name>
</gene>
<dbReference type="EMBL" id="LFJN01000051">
    <property type="protein sequence ID" value="KPI34755.1"/>
    <property type="molecule type" value="Genomic_DNA"/>
</dbReference>
<evidence type="ECO:0000259" key="4">
    <source>
        <dbReference type="Pfam" id="PF06722"/>
    </source>
</evidence>
<dbReference type="PANTHER" id="PTHR48050:SF13">
    <property type="entry name" value="STEROL 3-BETA-GLUCOSYLTRANSFERASE UGT80A2"/>
    <property type="match status" value="1"/>
</dbReference>
<dbReference type="STRING" id="1664694.A0A0N1GXA7"/>
<dbReference type="CDD" id="cd03784">
    <property type="entry name" value="GT1_Gtf-like"/>
    <property type="match status" value="1"/>
</dbReference>
<evidence type="ECO:0000313" key="5">
    <source>
        <dbReference type="EMBL" id="KPI34755.1"/>
    </source>
</evidence>
<name>A0A0N1GXA7_9EURO</name>
<feature type="domain" description="Erythromycin biosynthesis protein CIII-like C-terminal" evidence="4">
    <location>
        <begin position="329"/>
        <end position="416"/>
    </location>
</feature>
<proteinExistence type="predicted"/>
<keyword evidence="6" id="KW-1185">Reference proteome</keyword>
<dbReference type="Gene3D" id="3.40.50.2000">
    <property type="entry name" value="Glycogen Phosphorylase B"/>
    <property type="match status" value="2"/>
</dbReference>
<keyword evidence="1 5" id="KW-0808">Transferase</keyword>
<dbReference type="Pfam" id="PF03033">
    <property type="entry name" value="Glyco_transf_28"/>
    <property type="match status" value="1"/>
</dbReference>
<keyword evidence="2" id="KW-0443">Lipid metabolism</keyword>
<feature type="domain" description="Glycosyltransferase family 28 N-terminal" evidence="3">
    <location>
        <begin position="1"/>
        <end position="166"/>
    </location>
</feature>
<dbReference type="Pfam" id="PF06722">
    <property type="entry name" value="EryCIII-like_C"/>
    <property type="match status" value="1"/>
</dbReference>
<evidence type="ECO:0000313" key="6">
    <source>
        <dbReference type="Proteomes" id="UP000038010"/>
    </source>
</evidence>
<dbReference type="FunFam" id="3.40.50.2000:FF:000009">
    <property type="entry name" value="Sterol 3-beta-glucosyltransferase UGT80A2"/>
    <property type="match status" value="1"/>
</dbReference>
<dbReference type="InterPro" id="IPR050426">
    <property type="entry name" value="Glycosyltransferase_28"/>
</dbReference>
<dbReference type="InterPro" id="IPR002213">
    <property type="entry name" value="UDP_glucos_trans"/>
</dbReference>
<evidence type="ECO:0000256" key="2">
    <source>
        <dbReference type="ARBA" id="ARBA00023098"/>
    </source>
</evidence>
<comment type="caution">
    <text evidence="5">The sequence shown here is derived from an EMBL/GenBank/DDBJ whole genome shotgun (WGS) entry which is preliminary data.</text>
</comment>
<reference evidence="5 6" key="1">
    <citation type="submission" date="2015-06" db="EMBL/GenBank/DDBJ databases">
        <title>Draft genome of the ant-associated black yeast Phialophora attae CBS 131958.</title>
        <authorList>
            <person name="Moreno L.F."/>
            <person name="Stielow B.J."/>
            <person name="de Hoog S."/>
            <person name="Vicente V.A."/>
            <person name="Weiss V.A."/>
            <person name="de Vries M."/>
            <person name="Cruz L.M."/>
            <person name="Souza E.M."/>
        </authorList>
    </citation>
    <scope>NUCLEOTIDE SEQUENCE [LARGE SCALE GENOMIC DNA]</scope>
    <source>
        <strain evidence="5 6">CBS 131958</strain>
    </source>
</reference>
<sequence length="699" mass="75626">MLVVGSRGDVQPFLVLALALNRCGHRVRLATHSLFRDFVQGHGVEFFDLGGDPMELMAYMVANPGLMPRFEAWRKGEVIRKRRMMSEIVHASWRACFESTRRSAEKKKAKEGKLWNEKRRAAETELQPFVADAIIANPPSLAHVHCAEKMGVPLHIFFTMPWSPTSQLPHPLATIKTSSQKPSRVNAISYLLVESLILQGLGSMINNFRTKVLRLDPIHPSRAPSLLHSGRIPHTYLWSESVLPRPKDWPSNIGVTGFLPLEGTLKYSPPENLRKFLASDPPPVYVGFGSIVVADPVAFLTIVVDAVRSTRKRLILATGWSGGKGAGLDLEGQPDILVLTAECPHDWLFPQVSCVVHHGGAGTTASGLRAGRPTVIVPFFGDQHFWGDCVCEAGAGPPPIPHKQMTSETLAAAVYFASRPDVANRANEIGLRIRSENSVEKALILSAVAAAVLARKQLINMDDLELHRKCDLDIAHGPYEPASGAAWAITELLFDSLRGMGEILAEKEIPKRPSRGKDAIVARASSEQTVGPPSDTAKKALKFPGTYFVDGSLRIGKAAVRAPGDFTLAMAYGAHDLPRFGLAAGCEGLFWGVADGISGLFVQPVAGLVKDGPVGMAKGAASGILGLPVKFFAAANAIVGYPLKGIDLAVSGAFATDGVAAIKLQTKIQGERELRSLAEQSKQLIVHRWQDFVIQRAQT</sequence>
<dbReference type="Proteomes" id="UP000038010">
    <property type="component" value="Unassembled WGS sequence"/>
</dbReference>
<evidence type="ECO:0000256" key="1">
    <source>
        <dbReference type="ARBA" id="ARBA00022679"/>
    </source>
</evidence>
<dbReference type="GO" id="GO:0006629">
    <property type="term" value="P:lipid metabolic process"/>
    <property type="evidence" value="ECO:0007669"/>
    <property type="project" value="UniProtKB-KW"/>
</dbReference>
<dbReference type="AlphaFoldDB" id="A0A0N1GXA7"/>
<dbReference type="InterPro" id="IPR004276">
    <property type="entry name" value="GlycoTrans_28_N"/>
</dbReference>
<protein>
    <submittedName>
        <fullName evidence="5">Sterol 3-beta-glucosyltransferase UGT80B1</fullName>
    </submittedName>
</protein>
<dbReference type="SUPFAM" id="SSF53756">
    <property type="entry name" value="UDP-Glycosyltransferase/glycogen phosphorylase"/>
    <property type="match status" value="1"/>
</dbReference>
<evidence type="ECO:0000259" key="3">
    <source>
        <dbReference type="Pfam" id="PF03033"/>
    </source>
</evidence>
<organism evidence="5 6">
    <name type="scientific">Cyphellophora attinorum</name>
    <dbReference type="NCBI Taxonomy" id="1664694"/>
    <lineage>
        <taxon>Eukaryota</taxon>
        <taxon>Fungi</taxon>
        <taxon>Dikarya</taxon>
        <taxon>Ascomycota</taxon>
        <taxon>Pezizomycotina</taxon>
        <taxon>Eurotiomycetes</taxon>
        <taxon>Chaetothyriomycetidae</taxon>
        <taxon>Chaetothyriales</taxon>
        <taxon>Cyphellophoraceae</taxon>
        <taxon>Cyphellophora</taxon>
    </lineage>
</organism>
<dbReference type="RefSeq" id="XP_017994718.1">
    <property type="nucleotide sequence ID" value="XM_018142585.1"/>
</dbReference>
<dbReference type="VEuPathDB" id="FungiDB:AB675_25"/>
<dbReference type="PANTHER" id="PTHR48050">
    <property type="entry name" value="STEROL 3-BETA-GLUCOSYLTRANSFERASE"/>
    <property type="match status" value="1"/>
</dbReference>
<dbReference type="GeneID" id="28734354"/>